<proteinExistence type="inferred from homology"/>
<evidence type="ECO:0000259" key="14">
    <source>
        <dbReference type="PROSITE" id="PS50893"/>
    </source>
</evidence>
<feature type="transmembrane region" description="Helical" evidence="13">
    <location>
        <begin position="56"/>
        <end position="73"/>
    </location>
</feature>
<dbReference type="PROSITE" id="PS00211">
    <property type="entry name" value="ABC_TRANSPORTER_1"/>
    <property type="match status" value="1"/>
</dbReference>
<comment type="similarity">
    <text evidence="2">Belongs to the ABC transporter superfamily.</text>
</comment>
<accession>A0A2K3YWR7</accession>
<dbReference type="EMBL" id="PPRF01000009">
    <property type="protein sequence ID" value="PNZ30053.1"/>
    <property type="molecule type" value="Genomic_DNA"/>
</dbReference>
<dbReference type="PANTHER" id="PTHR43394">
    <property type="entry name" value="ATP-DEPENDENT PERMEASE MDL1, MITOCHONDRIAL"/>
    <property type="match status" value="1"/>
</dbReference>
<keyword evidence="8 16" id="KW-0067">ATP-binding</keyword>
<evidence type="ECO:0000313" key="17">
    <source>
        <dbReference type="Proteomes" id="UP000242752"/>
    </source>
</evidence>
<evidence type="ECO:0000256" key="9">
    <source>
        <dbReference type="ARBA" id="ARBA00022967"/>
    </source>
</evidence>
<dbReference type="InterPro" id="IPR003593">
    <property type="entry name" value="AAA+_ATPase"/>
</dbReference>
<dbReference type="FunFam" id="1.20.1560.10:FF:000069">
    <property type="entry name" value="Multidrug ABC transporter ATP-binding protein"/>
    <property type="match status" value="1"/>
</dbReference>
<dbReference type="InterPro" id="IPR003439">
    <property type="entry name" value="ABC_transporter-like_ATP-bd"/>
</dbReference>
<dbReference type="SMART" id="SM00382">
    <property type="entry name" value="AAA"/>
    <property type="match status" value="1"/>
</dbReference>
<evidence type="ECO:0000256" key="5">
    <source>
        <dbReference type="ARBA" id="ARBA00022475"/>
    </source>
</evidence>
<evidence type="ECO:0000256" key="3">
    <source>
        <dbReference type="ARBA" id="ARBA00011738"/>
    </source>
</evidence>
<dbReference type="InterPro" id="IPR011527">
    <property type="entry name" value="ABC1_TM_dom"/>
</dbReference>
<dbReference type="PROSITE" id="PS50929">
    <property type="entry name" value="ABC_TM1F"/>
    <property type="match status" value="1"/>
</dbReference>
<dbReference type="GO" id="GO:0005524">
    <property type="term" value="F:ATP binding"/>
    <property type="evidence" value="ECO:0007669"/>
    <property type="project" value="UniProtKB-KW"/>
</dbReference>
<comment type="caution">
    <text evidence="16">The sequence shown here is derived from an EMBL/GenBank/DDBJ whole genome shotgun (WGS) entry which is preliminary data.</text>
</comment>
<keyword evidence="5" id="KW-1003">Cell membrane</keyword>
<dbReference type="GO" id="GO:0005886">
    <property type="term" value="C:plasma membrane"/>
    <property type="evidence" value="ECO:0007669"/>
    <property type="project" value="UniProtKB-SubCell"/>
</dbReference>
<keyword evidence="6 13" id="KW-0812">Transmembrane</keyword>
<dbReference type="CDD" id="cd18554">
    <property type="entry name" value="ABC_6TM_Sav1866_like"/>
    <property type="match status" value="1"/>
</dbReference>
<dbReference type="PROSITE" id="PS50893">
    <property type="entry name" value="ABC_TRANSPORTER_2"/>
    <property type="match status" value="1"/>
</dbReference>
<feature type="domain" description="ABC transporter" evidence="14">
    <location>
        <begin position="340"/>
        <end position="575"/>
    </location>
</feature>
<gene>
    <name evidence="16" type="ORF">CD122_00915</name>
</gene>
<dbReference type="Pfam" id="PF00005">
    <property type="entry name" value="ABC_tran"/>
    <property type="match status" value="1"/>
</dbReference>
<dbReference type="SUPFAM" id="SSF90123">
    <property type="entry name" value="ABC transporter transmembrane region"/>
    <property type="match status" value="1"/>
</dbReference>
<evidence type="ECO:0000313" key="16">
    <source>
        <dbReference type="EMBL" id="PNZ30053.1"/>
    </source>
</evidence>
<comment type="subunit">
    <text evidence="3">Homodimer.</text>
</comment>
<evidence type="ECO:0000256" key="8">
    <source>
        <dbReference type="ARBA" id="ARBA00022840"/>
    </source>
</evidence>
<dbReference type="Gene3D" id="3.40.50.300">
    <property type="entry name" value="P-loop containing nucleotide triphosphate hydrolases"/>
    <property type="match status" value="1"/>
</dbReference>
<feature type="transmembrane region" description="Helical" evidence="13">
    <location>
        <begin position="165"/>
        <end position="182"/>
    </location>
</feature>
<evidence type="ECO:0000256" key="12">
    <source>
        <dbReference type="ARBA" id="ARBA00025074"/>
    </source>
</evidence>
<keyword evidence="4" id="KW-0813">Transport</keyword>
<dbReference type="Pfam" id="PF00664">
    <property type="entry name" value="ABC_membrane"/>
    <property type="match status" value="1"/>
</dbReference>
<dbReference type="FunFam" id="3.40.50.300:FF:000218">
    <property type="entry name" value="Multidrug ABC transporter ATP-binding protein"/>
    <property type="match status" value="1"/>
</dbReference>
<evidence type="ECO:0000256" key="11">
    <source>
        <dbReference type="ARBA" id="ARBA00023136"/>
    </source>
</evidence>
<dbReference type="Proteomes" id="UP000242752">
    <property type="component" value="Unassembled WGS sequence"/>
</dbReference>
<evidence type="ECO:0000256" key="6">
    <source>
        <dbReference type="ARBA" id="ARBA00022692"/>
    </source>
</evidence>
<feature type="transmembrane region" description="Helical" evidence="13">
    <location>
        <begin position="142"/>
        <end position="159"/>
    </location>
</feature>
<evidence type="ECO:0000256" key="13">
    <source>
        <dbReference type="SAM" id="Phobius"/>
    </source>
</evidence>
<evidence type="ECO:0000256" key="7">
    <source>
        <dbReference type="ARBA" id="ARBA00022741"/>
    </source>
</evidence>
<evidence type="ECO:0000256" key="4">
    <source>
        <dbReference type="ARBA" id="ARBA00022448"/>
    </source>
</evidence>
<reference evidence="16 17" key="1">
    <citation type="submission" date="2017-08" db="EMBL/GenBank/DDBJ databases">
        <title>Draft genome sequences of 64 type strains of genus Staph aureus.</title>
        <authorList>
            <person name="Cole K."/>
            <person name="Golubchik T."/>
            <person name="Russell J."/>
            <person name="Foster D."/>
            <person name="Llewelyn M."/>
            <person name="Wilson D."/>
            <person name="Crook D."/>
            <person name="Paul J."/>
        </authorList>
    </citation>
    <scope>NUCLEOTIDE SEQUENCE [LARGE SCALE GENOMIC DNA]</scope>
    <source>
        <strain evidence="16 17">DSM 21968</strain>
    </source>
</reference>
<keyword evidence="7" id="KW-0547">Nucleotide-binding</keyword>
<sequence>MIRRYLEFVKPYKWLIFGTIIVGIIKFGIPLLIPLLIKYVIDDVINNGALSISDKYTQLMIAMGIAAFIFVIVRPPIEFLRQYMAQWTSNKILYDIRKKLYDHLQALSSKFYANNKAGEVISRVINDVEQTKDFILTGLMNIWLDCITIAIALSVMFFLDVKLTLAAIIVLPFYILTVYFFFGRLRELTRQRSQKLAETQGFLHERVNGMAVIKSFAIEENEAKNFDKRNTNFLNKAFRHTRWNAYSFSAINTVTDIGPLIVIGYGAYLAISGNVTVGTLAAFVSYLEQLYGPLRRLVSSFTTLTQSFASMDRVFQLFDEPYDIKNLPDAQPYKIKRGNIGIHNISFRYNEDERDVLKNVSLDIQHGETVAFVGMSGGGKSTLISLIPRFYDVTAGEITIEGHPIQNFEIGSLRRQIGMVQQDNILFSDTVKENILLGRPDATFEEVVAAAKMANAHDFIMALPNGYDTEVGERGVKLSGGQKQRLSIARIFLNDPPILILDEATSALDLESEAIIQEALDTLSHDRTTLIVAHRLSTITHADRIVVIENGEIVESGTHAALMQQQGAYQRLYNIQNL</sequence>
<dbReference type="InterPro" id="IPR027417">
    <property type="entry name" value="P-loop_NTPase"/>
</dbReference>
<comment type="subcellular location">
    <subcellularLocation>
        <location evidence="1">Cell membrane</location>
        <topology evidence="1">Multi-pass membrane protein</topology>
    </subcellularLocation>
</comment>
<evidence type="ECO:0000259" key="15">
    <source>
        <dbReference type="PROSITE" id="PS50929"/>
    </source>
</evidence>
<dbReference type="GO" id="GO:0016887">
    <property type="term" value="F:ATP hydrolysis activity"/>
    <property type="evidence" value="ECO:0007669"/>
    <property type="project" value="InterPro"/>
</dbReference>
<comment type="function">
    <text evidence="12">May be involved in multidrug export. Transmembrane domains (TMD) form a pore in the cell membrane and the ATP-binding domain (NBD) is responsible for energy generation.</text>
</comment>
<evidence type="ECO:0000256" key="10">
    <source>
        <dbReference type="ARBA" id="ARBA00022989"/>
    </source>
</evidence>
<name>A0A2K3YWR7_9STAP</name>
<feature type="domain" description="ABC transmembrane type-1" evidence="15">
    <location>
        <begin position="17"/>
        <end position="306"/>
    </location>
</feature>
<dbReference type="InterPro" id="IPR039421">
    <property type="entry name" value="Type_1_exporter"/>
</dbReference>
<feature type="transmembrane region" description="Helical" evidence="13">
    <location>
        <begin position="268"/>
        <end position="287"/>
    </location>
</feature>
<keyword evidence="10 13" id="KW-1133">Transmembrane helix</keyword>
<dbReference type="GO" id="GO:0015421">
    <property type="term" value="F:ABC-type oligopeptide transporter activity"/>
    <property type="evidence" value="ECO:0007669"/>
    <property type="project" value="TreeGrafter"/>
</dbReference>
<dbReference type="AlphaFoldDB" id="A0A2K3YWR7"/>
<organism evidence="16 17">
    <name type="scientific">Staphylococcus rostri</name>
    <dbReference type="NCBI Taxonomy" id="522262"/>
    <lineage>
        <taxon>Bacteria</taxon>
        <taxon>Bacillati</taxon>
        <taxon>Bacillota</taxon>
        <taxon>Bacilli</taxon>
        <taxon>Bacillales</taxon>
        <taxon>Staphylococcaceae</taxon>
        <taxon>Staphylococcus</taxon>
    </lineage>
</organism>
<protein>
    <submittedName>
        <fullName evidence="16">Multidrug ABC transporter ATP-binding protein</fullName>
    </submittedName>
</protein>
<dbReference type="InterPro" id="IPR017871">
    <property type="entry name" value="ABC_transporter-like_CS"/>
</dbReference>
<dbReference type="RefSeq" id="WP_103357146.1">
    <property type="nucleotide sequence ID" value="NZ_CP113107.1"/>
</dbReference>
<keyword evidence="11 13" id="KW-0472">Membrane</keyword>
<dbReference type="Gene3D" id="1.20.1560.10">
    <property type="entry name" value="ABC transporter type 1, transmembrane domain"/>
    <property type="match status" value="1"/>
</dbReference>
<feature type="transmembrane region" description="Helical" evidence="13">
    <location>
        <begin position="12"/>
        <end position="36"/>
    </location>
</feature>
<evidence type="ECO:0000256" key="2">
    <source>
        <dbReference type="ARBA" id="ARBA00005417"/>
    </source>
</evidence>
<dbReference type="CDD" id="cd03251">
    <property type="entry name" value="ABCC_MsbA"/>
    <property type="match status" value="1"/>
</dbReference>
<keyword evidence="9" id="KW-1278">Translocase</keyword>
<evidence type="ECO:0000256" key="1">
    <source>
        <dbReference type="ARBA" id="ARBA00004651"/>
    </source>
</evidence>
<keyword evidence="17" id="KW-1185">Reference proteome</keyword>
<dbReference type="SUPFAM" id="SSF52540">
    <property type="entry name" value="P-loop containing nucleoside triphosphate hydrolases"/>
    <property type="match status" value="1"/>
</dbReference>
<dbReference type="OrthoDB" id="9770415at2"/>
<dbReference type="PANTHER" id="PTHR43394:SF1">
    <property type="entry name" value="ATP-BINDING CASSETTE SUB-FAMILY B MEMBER 10, MITOCHONDRIAL"/>
    <property type="match status" value="1"/>
</dbReference>
<dbReference type="InterPro" id="IPR036640">
    <property type="entry name" value="ABC1_TM_sf"/>
</dbReference>